<dbReference type="RefSeq" id="WP_065241290.1">
    <property type="nucleotide sequence ID" value="NZ_QJUB01000018.1"/>
</dbReference>
<dbReference type="SUPFAM" id="SSF51316">
    <property type="entry name" value="Mss4-like"/>
    <property type="match status" value="1"/>
</dbReference>
<evidence type="ECO:0000256" key="2">
    <source>
        <dbReference type="ARBA" id="ARBA00022723"/>
    </source>
</evidence>
<dbReference type="AlphaFoldDB" id="A0A1B8NUU7"/>
<dbReference type="GO" id="GO:0046872">
    <property type="term" value="F:metal ion binding"/>
    <property type="evidence" value="ECO:0007669"/>
    <property type="project" value="UniProtKB-KW"/>
</dbReference>
<evidence type="ECO:0000256" key="1">
    <source>
        <dbReference type="ARBA" id="ARBA00005495"/>
    </source>
</evidence>
<dbReference type="InterPro" id="IPR006913">
    <property type="entry name" value="CENP-V/GFA"/>
</dbReference>
<evidence type="ECO:0000313" key="5">
    <source>
        <dbReference type="EMBL" id="OBX33779.1"/>
    </source>
</evidence>
<dbReference type="Pfam" id="PF04828">
    <property type="entry name" value="GFA"/>
    <property type="match status" value="1"/>
</dbReference>
<evidence type="ECO:0000313" key="6">
    <source>
        <dbReference type="Proteomes" id="UP000092504"/>
    </source>
</evidence>
<organism evidence="5 6">
    <name type="scientific">Halomonas elongata</name>
    <dbReference type="NCBI Taxonomy" id="2746"/>
    <lineage>
        <taxon>Bacteria</taxon>
        <taxon>Pseudomonadati</taxon>
        <taxon>Pseudomonadota</taxon>
        <taxon>Gammaproteobacteria</taxon>
        <taxon>Oceanospirillales</taxon>
        <taxon>Halomonadaceae</taxon>
        <taxon>Halomonas</taxon>
    </lineage>
</organism>
<feature type="domain" description="CENP-V/GFA" evidence="4">
    <location>
        <begin position="7"/>
        <end position="37"/>
    </location>
</feature>
<keyword evidence="3" id="KW-0862">Zinc</keyword>
<evidence type="ECO:0000256" key="3">
    <source>
        <dbReference type="ARBA" id="ARBA00022833"/>
    </source>
</evidence>
<dbReference type="PROSITE" id="PS51257">
    <property type="entry name" value="PROKAR_LIPOPROTEIN"/>
    <property type="match status" value="1"/>
</dbReference>
<dbReference type="Proteomes" id="UP000092504">
    <property type="component" value="Unassembled WGS sequence"/>
</dbReference>
<sequence length="167" mass="18859">MAESRIVARCTCGEVELEMTGHPILSAACHCDDCQAGSEQLERLPNAPKILDSAGGTAYLLYRKDRVRCPRGDEHLSDHKLKSTSPTSRVVASCCNTFMYLDFQRGHWLSMSRDRFVEDDWPLQMRIQTRFKPEGSTLPDDAPSYSAYPFKLIGKLVAARIAMLFQR</sequence>
<dbReference type="GO" id="GO:0016846">
    <property type="term" value="F:carbon-sulfur lyase activity"/>
    <property type="evidence" value="ECO:0007669"/>
    <property type="project" value="InterPro"/>
</dbReference>
<dbReference type="PATRIC" id="fig|2746.7.peg.2889"/>
<dbReference type="EMBL" id="MAJD01000002">
    <property type="protein sequence ID" value="OBX33779.1"/>
    <property type="molecule type" value="Genomic_DNA"/>
</dbReference>
<evidence type="ECO:0000259" key="4">
    <source>
        <dbReference type="Pfam" id="PF04828"/>
    </source>
</evidence>
<comment type="similarity">
    <text evidence="1">Belongs to the Gfa family.</text>
</comment>
<keyword evidence="2" id="KW-0479">Metal-binding</keyword>
<name>A0A1B8NUU7_HALEL</name>
<gene>
    <name evidence="5" type="ORF">A8U91_02821</name>
</gene>
<dbReference type="Gene3D" id="3.90.1590.10">
    <property type="entry name" value="glutathione-dependent formaldehyde- activating enzyme (gfa)"/>
    <property type="match status" value="1"/>
</dbReference>
<proteinExistence type="inferred from homology"/>
<reference evidence="5 6" key="1">
    <citation type="submission" date="2016-06" db="EMBL/GenBank/DDBJ databases">
        <title>Genome sequence of halotolerant plant growth promoting strain of Halomonas elongata HEK1 isolated from salterns of Rann of Kutch, Gujarat, India.</title>
        <authorList>
            <person name="Gaba S."/>
            <person name="Singh R.N."/>
            <person name="Abrol S."/>
            <person name="Kaushik R."/>
            <person name="Saxena A.K."/>
        </authorList>
    </citation>
    <scope>NUCLEOTIDE SEQUENCE [LARGE SCALE GENOMIC DNA]</scope>
    <source>
        <strain evidence="5 6">HEK1</strain>
    </source>
</reference>
<protein>
    <recommendedName>
        <fullName evidence="4">CENP-V/GFA domain-containing protein</fullName>
    </recommendedName>
</protein>
<dbReference type="InterPro" id="IPR011057">
    <property type="entry name" value="Mss4-like_sf"/>
</dbReference>
<comment type="caution">
    <text evidence="5">The sequence shown here is derived from an EMBL/GenBank/DDBJ whole genome shotgun (WGS) entry which is preliminary data.</text>
</comment>
<accession>A0A1B8NUU7</accession>